<sequence length="67" mass="7734">MFHFFEQHKEGLAAGEEAIKELDLGIAVIHFHQTALSLGLRGHFEQMMDVIGDVPSDWHYHISWVME</sequence>
<reference evidence="1" key="2">
    <citation type="submission" date="2023-10" db="EMBL/GenBank/DDBJ databases">
        <title>Rapid discrimination of Bifidobacterium longum Subspecies based on MALDI-TOF MS and Machine Learning.</title>
        <authorList>
            <person name="Chen J."/>
        </authorList>
    </citation>
    <scope>NUCLEOTIDE SEQUENCE</scope>
    <source>
        <strain evidence="1">YGMCC0039</strain>
    </source>
</reference>
<protein>
    <submittedName>
        <fullName evidence="2">Uncharacterized protein</fullName>
    </submittedName>
</protein>
<organism evidence="2">
    <name type="scientific">Bifidobacterium longum</name>
    <dbReference type="NCBI Taxonomy" id="216816"/>
    <lineage>
        <taxon>Bacteria</taxon>
        <taxon>Bacillati</taxon>
        <taxon>Actinomycetota</taxon>
        <taxon>Actinomycetes</taxon>
        <taxon>Bifidobacteriales</taxon>
        <taxon>Bifidobacteriaceae</taxon>
        <taxon>Bifidobacterium</taxon>
    </lineage>
</organism>
<gene>
    <name evidence="2" type="ORF">BLLFYP82_00427</name>
    <name evidence="1" type="ORF">RS890_06985</name>
</gene>
<name>A0A6N2R1I9_BIFLN</name>
<proteinExistence type="predicted"/>
<dbReference type="Proteomes" id="UP001277803">
    <property type="component" value="Unassembled WGS sequence"/>
</dbReference>
<accession>A0A6N2R1I9</accession>
<dbReference type="AlphaFoldDB" id="A0A6N2R1I9"/>
<dbReference type="EMBL" id="JAWLRA010000032">
    <property type="protein sequence ID" value="MDW3126828.1"/>
    <property type="molecule type" value="Genomic_DNA"/>
</dbReference>
<dbReference type="EMBL" id="CACRSV010000002">
    <property type="protein sequence ID" value="VYS74378.1"/>
    <property type="molecule type" value="Genomic_DNA"/>
</dbReference>
<evidence type="ECO:0000313" key="1">
    <source>
        <dbReference type="EMBL" id="MDW3126828.1"/>
    </source>
</evidence>
<reference evidence="2" key="1">
    <citation type="submission" date="2019-11" db="EMBL/GenBank/DDBJ databases">
        <authorList>
            <person name="Feng L."/>
        </authorList>
    </citation>
    <scope>NUCLEOTIDE SEQUENCE</scope>
    <source>
        <strain evidence="2">BlongumLFYP82</strain>
    </source>
</reference>
<dbReference type="RefSeq" id="WP_181896228.1">
    <property type="nucleotide sequence ID" value="NZ_CACRSV010000002.1"/>
</dbReference>
<evidence type="ECO:0000313" key="2">
    <source>
        <dbReference type="EMBL" id="VYS74378.1"/>
    </source>
</evidence>